<comment type="caution">
    <text evidence="1">The sequence shown here is derived from an EMBL/GenBank/DDBJ whole genome shotgun (WGS) entry which is preliminary data.</text>
</comment>
<accession>A0A5D0RD93</accession>
<dbReference type="AlphaFoldDB" id="A0A5D0RD93"/>
<evidence type="ECO:0000313" key="2">
    <source>
        <dbReference type="Proteomes" id="UP000323720"/>
    </source>
</evidence>
<name>A0A5D0RD93_9FLAO</name>
<keyword evidence="2" id="KW-1185">Reference proteome</keyword>
<proteinExistence type="predicted"/>
<organism evidence="1 2">
    <name type="scientific">Bizionia myxarmorum</name>
    <dbReference type="NCBI Taxonomy" id="291186"/>
    <lineage>
        <taxon>Bacteria</taxon>
        <taxon>Pseudomonadati</taxon>
        <taxon>Bacteroidota</taxon>
        <taxon>Flavobacteriia</taxon>
        <taxon>Flavobacteriales</taxon>
        <taxon>Flavobacteriaceae</taxon>
        <taxon>Bizionia</taxon>
    </lineage>
</organism>
<evidence type="ECO:0000313" key="1">
    <source>
        <dbReference type="EMBL" id="TYB79517.1"/>
    </source>
</evidence>
<sequence length="50" mass="5862">MKKQFFKLLAKINKVILPSFTKQRLDLAKASKFQMAIFGWKLYVTKNALD</sequence>
<protein>
    <submittedName>
        <fullName evidence="1">SsrA-binding protein</fullName>
    </submittedName>
</protein>
<dbReference type="Proteomes" id="UP000323720">
    <property type="component" value="Unassembled WGS sequence"/>
</dbReference>
<dbReference type="RefSeq" id="WP_148403249.1">
    <property type="nucleotide sequence ID" value="NZ_VSKK01000001.1"/>
</dbReference>
<reference evidence="1 2" key="1">
    <citation type="submission" date="2019-08" db="EMBL/GenBank/DDBJ databases">
        <title>Genomes of Antarctic Bizionia species.</title>
        <authorList>
            <person name="Bowman J.P."/>
        </authorList>
    </citation>
    <scope>NUCLEOTIDE SEQUENCE [LARGE SCALE GENOMIC DNA]</scope>
    <source>
        <strain evidence="1 2">ADA-4</strain>
    </source>
</reference>
<gene>
    <name evidence="1" type="ORF">ES674_07085</name>
</gene>
<dbReference type="OrthoDB" id="1448648at2"/>
<dbReference type="EMBL" id="VSKK01000001">
    <property type="protein sequence ID" value="TYB79517.1"/>
    <property type="molecule type" value="Genomic_DNA"/>
</dbReference>